<protein>
    <submittedName>
        <fullName evidence="4">Uncharacterized protein</fullName>
    </submittedName>
</protein>
<name>A0A8S3U5T3_MYTED</name>
<proteinExistence type="predicted"/>
<feature type="repeat" description="ANK" evidence="3">
    <location>
        <begin position="222"/>
        <end position="254"/>
    </location>
</feature>
<evidence type="ECO:0000313" key="5">
    <source>
        <dbReference type="Proteomes" id="UP000683360"/>
    </source>
</evidence>
<evidence type="ECO:0000313" key="4">
    <source>
        <dbReference type="EMBL" id="CAG2241239.1"/>
    </source>
</evidence>
<dbReference type="PANTHER" id="PTHR24198">
    <property type="entry name" value="ANKYRIN REPEAT AND PROTEIN KINASE DOMAIN-CONTAINING PROTEIN"/>
    <property type="match status" value="1"/>
</dbReference>
<dbReference type="Pfam" id="PF12796">
    <property type="entry name" value="Ank_2"/>
    <property type="match status" value="1"/>
</dbReference>
<dbReference type="SMART" id="SM00248">
    <property type="entry name" value="ANK"/>
    <property type="match status" value="4"/>
</dbReference>
<accession>A0A8S3U5T3</accession>
<dbReference type="PROSITE" id="PS50297">
    <property type="entry name" value="ANK_REP_REGION"/>
    <property type="match status" value="2"/>
</dbReference>
<dbReference type="SUPFAM" id="SSF48403">
    <property type="entry name" value="Ankyrin repeat"/>
    <property type="match status" value="1"/>
</dbReference>
<feature type="repeat" description="ANK" evidence="3">
    <location>
        <begin position="253"/>
        <end position="285"/>
    </location>
</feature>
<dbReference type="PANTHER" id="PTHR24198:SF165">
    <property type="entry name" value="ANKYRIN REPEAT-CONTAINING PROTEIN-RELATED"/>
    <property type="match status" value="1"/>
</dbReference>
<evidence type="ECO:0000256" key="3">
    <source>
        <dbReference type="PROSITE-ProRule" id="PRU00023"/>
    </source>
</evidence>
<comment type="caution">
    <text evidence="4">The sequence shown here is derived from an EMBL/GenBank/DDBJ whole genome shotgun (WGS) entry which is preliminary data.</text>
</comment>
<keyword evidence="5" id="KW-1185">Reference proteome</keyword>
<dbReference type="EMBL" id="CAJPWZ010002581">
    <property type="protein sequence ID" value="CAG2241239.1"/>
    <property type="molecule type" value="Genomic_DNA"/>
</dbReference>
<keyword evidence="2 3" id="KW-0040">ANK repeat</keyword>
<organism evidence="4 5">
    <name type="scientific">Mytilus edulis</name>
    <name type="common">Blue mussel</name>
    <dbReference type="NCBI Taxonomy" id="6550"/>
    <lineage>
        <taxon>Eukaryota</taxon>
        <taxon>Metazoa</taxon>
        <taxon>Spiralia</taxon>
        <taxon>Lophotrochozoa</taxon>
        <taxon>Mollusca</taxon>
        <taxon>Bivalvia</taxon>
        <taxon>Autobranchia</taxon>
        <taxon>Pteriomorphia</taxon>
        <taxon>Mytilida</taxon>
        <taxon>Mytiloidea</taxon>
        <taxon>Mytilidae</taxon>
        <taxon>Mytilinae</taxon>
        <taxon>Mytilus</taxon>
    </lineage>
</organism>
<dbReference type="InterPro" id="IPR036770">
    <property type="entry name" value="Ankyrin_rpt-contain_sf"/>
</dbReference>
<dbReference type="PRINTS" id="PR01415">
    <property type="entry name" value="ANKYRIN"/>
</dbReference>
<dbReference type="AlphaFoldDB" id="A0A8S3U5T3"/>
<gene>
    <name evidence="4" type="ORF">MEDL_53481</name>
</gene>
<dbReference type="Pfam" id="PF13637">
    <property type="entry name" value="Ank_4"/>
    <property type="match status" value="1"/>
</dbReference>
<dbReference type="OrthoDB" id="496981at2759"/>
<evidence type="ECO:0000256" key="1">
    <source>
        <dbReference type="ARBA" id="ARBA00022737"/>
    </source>
</evidence>
<sequence length="352" mass="40069">MIFSLPFKELGKQLNSVWNQGEEGQYTICALALCVIFDNRLEVKYLESKEPGLRAVLDDVCEACGLCRGASTVKILEKMNTLVDTYFEEAKGIYTTVHDKCRNLYIWTNFPEENDGDQDDFIILIPDSKLTLYLNRLVMEWSHGKIKDVFLENNNMNNEIFREQLLIHLRQLDTAKQTALALMQVGYAELRFSCLEMCCAKGYTDLLPWILEKGVDINQCIGGTTPLTFACKENNTEVITEILQLKVDINKTGRATPLHWMCLVNDIEIIRLLLRNNADINIRQENGSTPLFLACLVSSTKVVRLLLNHGADQNIRTNTRKRPLDIARENNHSKIVSLLEGQRGSLKELQIG</sequence>
<dbReference type="Gene3D" id="1.25.40.20">
    <property type="entry name" value="Ankyrin repeat-containing domain"/>
    <property type="match status" value="1"/>
</dbReference>
<dbReference type="Proteomes" id="UP000683360">
    <property type="component" value="Unassembled WGS sequence"/>
</dbReference>
<feature type="repeat" description="ANK" evidence="3">
    <location>
        <begin position="286"/>
        <end position="318"/>
    </location>
</feature>
<evidence type="ECO:0000256" key="2">
    <source>
        <dbReference type="ARBA" id="ARBA00023043"/>
    </source>
</evidence>
<keyword evidence="1" id="KW-0677">Repeat</keyword>
<dbReference type="InterPro" id="IPR002110">
    <property type="entry name" value="Ankyrin_rpt"/>
</dbReference>
<reference evidence="4" key="1">
    <citation type="submission" date="2021-03" db="EMBL/GenBank/DDBJ databases">
        <authorList>
            <person name="Bekaert M."/>
        </authorList>
    </citation>
    <scope>NUCLEOTIDE SEQUENCE</scope>
</reference>
<dbReference type="PROSITE" id="PS50088">
    <property type="entry name" value="ANK_REPEAT"/>
    <property type="match status" value="3"/>
</dbReference>